<dbReference type="Pfam" id="PF01156">
    <property type="entry name" value="IU_nuc_hydro"/>
    <property type="match status" value="1"/>
</dbReference>
<gene>
    <name evidence="7" type="ORF">PPL_04173</name>
</gene>
<evidence type="ECO:0000313" key="7">
    <source>
        <dbReference type="EMBL" id="EFA83380.1"/>
    </source>
</evidence>
<evidence type="ECO:0000313" key="8">
    <source>
        <dbReference type="Proteomes" id="UP000001396"/>
    </source>
</evidence>
<dbReference type="GeneID" id="31359660"/>
<reference evidence="7 8" key="1">
    <citation type="journal article" date="2011" name="Genome Res.">
        <title>Phylogeny-wide analysis of social amoeba genomes highlights ancient origins for complex intercellular communication.</title>
        <authorList>
            <person name="Heidel A.J."/>
            <person name="Lawal H.M."/>
            <person name="Felder M."/>
            <person name="Schilde C."/>
            <person name="Helps N.R."/>
            <person name="Tunggal B."/>
            <person name="Rivero F."/>
            <person name="John U."/>
            <person name="Schleicher M."/>
            <person name="Eichinger L."/>
            <person name="Platzer M."/>
            <person name="Noegel A.A."/>
            <person name="Schaap P."/>
            <person name="Gloeckner G."/>
        </authorList>
    </citation>
    <scope>NUCLEOTIDE SEQUENCE [LARGE SCALE GENOMIC DNA]</scope>
    <source>
        <strain evidence="8">ATCC 26659 / Pp 5 / PN500</strain>
    </source>
</reference>
<dbReference type="SUPFAM" id="SSF53590">
    <property type="entry name" value="Nucleoside hydrolase"/>
    <property type="match status" value="1"/>
</dbReference>
<comment type="similarity">
    <text evidence="1">Belongs to the IUNH family.</text>
</comment>
<protein>
    <recommendedName>
        <fullName evidence="6">Inosine/uridine-preferring nucleoside hydrolase domain-containing protein</fullName>
    </recommendedName>
</protein>
<evidence type="ECO:0000259" key="6">
    <source>
        <dbReference type="Pfam" id="PF01156"/>
    </source>
</evidence>
<organism evidence="7 8">
    <name type="scientific">Heterostelium pallidum (strain ATCC 26659 / Pp 5 / PN500)</name>
    <name type="common">Cellular slime mold</name>
    <name type="synonym">Polysphondylium pallidum</name>
    <dbReference type="NCBI Taxonomy" id="670386"/>
    <lineage>
        <taxon>Eukaryota</taxon>
        <taxon>Amoebozoa</taxon>
        <taxon>Evosea</taxon>
        <taxon>Eumycetozoa</taxon>
        <taxon>Dictyostelia</taxon>
        <taxon>Acytosteliales</taxon>
        <taxon>Acytosteliaceae</taxon>
        <taxon>Heterostelium</taxon>
    </lineage>
</organism>
<keyword evidence="5" id="KW-0732">Signal</keyword>
<keyword evidence="3" id="KW-0326">Glycosidase</keyword>
<evidence type="ECO:0000256" key="1">
    <source>
        <dbReference type="ARBA" id="ARBA00009176"/>
    </source>
</evidence>
<feature type="signal peptide" evidence="5">
    <location>
        <begin position="1"/>
        <end position="22"/>
    </location>
</feature>
<feature type="compositionally biased region" description="Acidic residues" evidence="4">
    <location>
        <begin position="445"/>
        <end position="459"/>
    </location>
</feature>
<accession>D3B682</accession>
<evidence type="ECO:0000256" key="3">
    <source>
        <dbReference type="ARBA" id="ARBA00023295"/>
    </source>
</evidence>
<name>D3B682_HETP5</name>
<dbReference type="InParanoid" id="D3B682"/>
<dbReference type="FunCoup" id="D3B682">
    <property type="interactions" value="69"/>
</dbReference>
<dbReference type="InterPro" id="IPR001910">
    <property type="entry name" value="Inosine/uridine_hydrolase_dom"/>
</dbReference>
<feature type="region of interest" description="Disordered" evidence="4">
    <location>
        <begin position="445"/>
        <end position="476"/>
    </location>
</feature>
<keyword evidence="2" id="KW-0378">Hydrolase</keyword>
<dbReference type="Proteomes" id="UP000001396">
    <property type="component" value="Unassembled WGS sequence"/>
</dbReference>
<dbReference type="AlphaFoldDB" id="D3B682"/>
<dbReference type="Gene3D" id="3.90.245.10">
    <property type="entry name" value="Ribonucleoside hydrolase-like"/>
    <property type="match status" value="1"/>
</dbReference>
<comment type="caution">
    <text evidence="7">The sequence shown here is derived from an EMBL/GenBank/DDBJ whole genome shotgun (WGS) entry which is preliminary data.</text>
</comment>
<dbReference type="GO" id="GO:0006152">
    <property type="term" value="P:purine nucleoside catabolic process"/>
    <property type="evidence" value="ECO:0007669"/>
    <property type="project" value="TreeGrafter"/>
</dbReference>
<keyword evidence="8" id="KW-1185">Reference proteome</keyword>
<evidence type="ECO:0000256" key="5">
    <source>
        <dbReference type="SAM" id="SignalP"/>
    </source>
</evidence>
<feature type="chain" id="PRO_5003041383" description="Inosine/uridine-preferring nucleoside hydrolase domain-containing protein" evidence="5">
    <location>
        <begin position="23"/>
        <end position="476"/>
    </location>
</feature>
<proteinExistence type="inferred from homology"/>
<feature type="domain" description="Inosine/uridine-preferring nucleoside hydrolase" evidence="6">
    <location>
        <begin position="47"/>
        <end position="285"/>
    </location>
</feature>
<dbReference type="EMBL" id="ADBJ01000017">
    <property type="protein sequence ID" value="EFA83380.1"/>
    <property type="molecule type" value="Genomic_DNA"/>
</dbReference>
<dbReference type="GO" id="GO:0008477">
    <property type="term" value="F:purine nucleosidase activity"/>
    <property type="evidence" value="ECO:0007669"/>
    <property type="project" value="TreeGrafter"/>
</dbReference>
<evidence type="ECO:0000256" key="2">
    <source>
        <dbReference type="ARBA" id="ARBA00022801"/>
    </source>
</evidence>
<dbReference type="InterPro" id="IPR036452">
    <property type="entry name" value="Ribo_hydro-like"/>
</dbReference>
<sequence>MNLYFNLCLLLLLFIYIQQCNSNSIKVNLHSKSSSSSQKRRNLFYYTDSNIDDIITLQSIVAEGSTFNLLGICVSGTGFSDVAVGANSVLRVLSFMAKSDSASFSHLLTIPVALGRQLPLDSPVNLDISVLNTTFSNSSISVRGPAESLWNTKDKYFPESADLPQPSNMNCTQLYHSINELVSNRNETIDILITSPLTDLADLLINSDSSVIDSIGMVSAMAGLLKAPANIFTFRNNTVAEFNVFLDVKAFRLVNQLVGSKLLLTTLDATDTNPITREFYYGVLNRPFTLSGLWLQALFESVKDTLTDPIFFNDAHIYGKGFYIWDFESYRVLRNGRCDNEIVASIAINDTNPPNNPNGQVTILSNNSESLPKVRILFLTASWAYNVENKFERESTGHKFDIYISNKMQKYWKILGCPNCEYRYLDSDKNEDDDEDYQLYFDDSGFEDSEFEDDNDNNEESAVSMDFKSNNNNNNK</sequence>
<evidence type="ECO:0000256" key="4">
    <source>
        <dbReference type="SAM" id="MobiDB-lite"/>
    </source>
</evidence>
<dbReference type="RefSeq" id="XP_020435497.1">
    <property type="nucleotide sequence ID" value="XM_020575083.1"/>
</dbReference>
<dbReference type="STRING" id="670386.D3B682"/>
<dbReference type="PANTHER" id="PTHR12304">
    <property type="entry name" value="INOSINE-URIDINE PREFERRING NUCLEOSIDE HYDROLASE"/>
    <property type="match status" value="1"/>
</dbReference>
<dbReference type="GO" id="GO:0005829">
    <property type="term" value="C:cytosol"/>
    <property type="evidence" value="ECO:0007669"/>
    <property type="project" value="TreeGrafter"/>
</dbReference>
<dbReference type="InterPro" id="IPR023186">
    <property type="entry name" value="IUNH"/>
</dbReference>
<dbReference type="PANTHER" id="PTHR12304:SF4">
    <property type="entry name" value="URIDINE NUCLEOSIDASE"/>
    <property type="match status" value="1"/>
</dbReference>